<dbReference type="EMBL" id="JWSP02000004">
    <property type="protein sequence ID" value="PNO34250.1"/>
    <property type="molecule type" value="Genomic_DNA"/>
</dbReference>
<reference evidence="2" key="1">
    <citation type="submission" date="2017-12" db="EMBL/GenBank/DDBJ databases">
        <title>FDA dAtabase for Regulatory Grade micrObial Sequences (FDA-ARGOS): Supporting development and validation of Infectious Disease Dx tests.</title>
        <authorList>
            <person name="Sichtig H."/>
            <person name="Tallon L."/>
            <person name="Sadzewicz L."/>
            <person name="Sengamalay N."/>
            <person name="Nagaraj S."/>
            <person name="Vavikolanu K."/>
            <person name="Aluvathingal J."/>
            <person name="Nadendla S."/>
            <person name="Pirone D.C."/>
            <person name="Hoffman M."/>
            <person name="Muruvanda T."/>
            <person name="Allard M."/>
            <person name="Evans P."/>
        </authorList>
    </citation>
    <scope>NUCLEOTIDE SEQUENCE [LARGE SCALE GENOMIC DNA]</scope>
    <source>
        <strain evidence="2">FDAARGOS_55</strain>
    </source>
</reference>
<evidence type="ECO:0000313" key="1">
    <source>
        <dbReference type="EMBL" id="PNO34250.1"/>
    </source>
</evidence>
<accession>A0A2K0JG65</accession>
<evidence type="ECO:0000313" key="2">
    <source>
        <dbReference type="Proteomes" id="UP000236163"/>
    </source>
</evidence>
<dbReference type="Proteomes" id="UP000236163">
    <property type="component" value="Unassembled WGS sequence"/>
</dbReference>
<name>A0A2K0JG65_SALHO</name>
<comment type="caution">
    <text evidence="1">The sequence shown here is derived from an EMBL/GenBank/DDBJ whole genome shotgun (WGS) entry which is preliminary data.</text>
</comment>
<dbReference type="STRING" id="523831.SEHO0A_02115"/>
<sequence>MATTLNPTHPLLSIPFSADTDFTVLAIHCDKLALILAECDDPALRMAFCGRLAAALTLLRPQLYDPIPPHLMDSLTVEALPARFPAFEPDANTLCDYCQTLAQVLLCRTFPPQLEEQLNWLLSELVEYFAAEINAPRWIRTADGVKFIEEVIA</sequence>
<protein>
    <submittedName>
        <fullName evidence="1">Uncharacterized protein</fullName>
    </submittedName>
</protein>
<proteinExistence type="predicted"/>
<organism evidence="1 2">
    <name type="scientific">Salmonella enterica subsp. houtenae serovar 50:g,z51:-</name>
    <dbReference type="NCBI Taxonomy" id="1173947"/>
    <lineage>
        <taxon>Bacteria</taxon>
        <taxon>Pseudomonadati</taxon>
        <taxon>Pseudomonadota</taxon>
        <taxon>Gammaproteobacteria</taxon>
        <taxon>Enterobacterales</taxon>
        <taxon>Enterobacteriaceae</taxon>
        <taxon>Salmonella</taxon>
    </lineage>
</organism>
<dbReference type="AlphaFoldDB" id="A0A2K0JG65"/>
<gene>
    <name evidence="1" type="ORF">RK55_014385</name>
</gene>